<keyword evidence="2" id="KW-0030">Aminoacyl-tRNA synthetase</keyword>
<evidence type="ECO:0000256" key="1">
    <source>
        <dbReference type="SAM" id="MobiDB-lite"/>
    </source>
</evidence>
<protein>
    <submittedName>
        <fullName evidence="2 3">Phenylalanyl-tRNA synthetase subunit alpha</fullName>
    </submittedName>
</protein>
<name>A0A084VBH5_ANOSI</name>
<dbReference type="EMBL" id="KE524386">
    <property type="protein sequence ID" value="KFB35319.1"/>
    <property type="molecule type" value="Genomic_DNA"/>
</dbReference>
<keyword evidence="2" id="KW-0436">Ligase</keyword>
<feature type="region of interest" description="Disordered" evidence="1">
    <location>
        <begin position="58"/>
        <end position="94"/>
    </location>
</feature>
<keyword evidence="4" id="KW-1185">Reference proteome</keyword>
<dbReference type="EMBL" id="ATLV01006810">
    <property type="status" value="NOT_ANNOTATED_CDS"/>
    <property type="molecule type" value="Genomic_DNA"/>
</dbReference>
<evidence type="ECO:0000313" key="4">
    <source>
        <dbReference type="Proteomes" id="UP000030765"/>
    </source>
</evidence>
<proteinExistence type="predicted"/>
<evidence type="ECO:0000313" key="2">
    <source>
        <dbReference type="EMBL" id="KFB35319.1"/>
    </source>
</evidence>
<reference evidence="3" key="2">
    <citation type="submission" date="2020-05" db="UniProtKB">
        <authorList>
            <consortium name="EnsemblMetazoa"/>
        </authorList>
    </citation>
    <scope>IDENTIFICATION</scope>
</reference>
<organism evidence="2">
    <name type="scientific">Anopheles sinensis</name>
    <name type="common">Mosquito</name>
    <dbReference type="NCBI Taxonomy" id="74873"/>
    <lineage>
        <taxon>Eukaryota</taxon>
        <taxon>Metazoa</taxon>
        <taxon>Ecdysozoa</taxon>
        <taxon>Arthropoda</taxon>
        <taxon>Hexapoda</taxon>
        <taxon>Insecta</taxon>
        <taxon>Pterygota</taxon>
        <taxon>Neoptera</taxon>
        <taxon>Endopterygota</taxon>
        <taxon>Diptera</taxon>
        <taxon>Nematocera</taxon>
        <taxon>Culicoidea</taxon>
        <taxon>Culicidae</taxon>
        <taxon>Anophelinae</taxon>
        <taxon>Anopheles</taxon>
    </lineage>
</organism>
<dbReference type="VEuPathDB" id="VectorBase:ASIC001574"/>
<dbReference type="AlphaFoldDB" id="A0A084VBH5"/>
<reference evidence="2 4" key="1">
    <citation type="journal article" date="2014" name="BMC Genomics">
        <title>Genome sequence of Anopheles sinensis provides insight into genetics basis of mosquito competence for malaria parasites.</title>
        <authorList>
            <person name="Zhou D."/>
            <person name="Zhang D."/>
            <person name="Ding G."/>
            <person name="Shi L."/>
            <person name="Hou Q."/>
            <person name="Ye Y."/>
            <person name="Xu Y."/>
            <person name="Zhou H."/>
            <person name="Xiong C."/>
            <person name="Li S."/>
            <person name="Yu J."/>
            <person name="Hong S."/>
            <person name="Yu X."/>
            <person name="Zou P."/>
            <person name="Chen C."/>
            <person name="Chang X."/>
            <person name="Wang W."/>
            <person name="Lv Y."/>
            <person name="Sun Y."/>
            <person name="Ma L."/>
            <person name="Shen B."/>
            <person name="Zhu C."/>
        </authorList>
    </citation>
    <scope>NUCLEOTIDE SEQUENCE [LARGE SCALE GENOMIC DNA]</scope>
</reference>
<dbReference type="EnsemblMetazoa" id="ASIC001574-RA">
    <property type="protein sequence ID" value="ASIC001574-PA"/>
    <property type="gene ID" value="ASIC001574"/>
</dbReference>
<gene>
    <name evidence="2" type="ORF">ZHAS_00001574</name>
</gene>
<sequence>MGKPLRSVAHGIVYDRASLRTACELRRTARLGCPETCTADLSRAAAVCIEQSENENFHSATSANGGPGVHGRPVAPQNARLRQIPTQRLAKLGD</sequence>
<accession>A0A084VBH5</accession>
<evidence type="ECO:0000313" key="3">
    <source>
        <dbReference type="EnsemblMetazoa" id="ASIC001574-PA"/>
    </source>
</evidence>
<dbReference type="GO" id="GO:0004812">
    <property type="term" value="F:aminoacyl-tRNA ligase activity"/>
    <property type="evidence" value="ECO:0007669"/>
    <property type="project" value="UniProtKB-KW"/>
</dbReference>
<dbReference type="Proteomes" id="UP000030765">
    <property type="component" value="Unassembled WGS sequence"/>
</dbReference>